<keyword evidence="3" id="KW-1185">Reference proteome</keyword>
<feature type="compositionally biased region" description="Basic and acidic residues" evidence="1">
    <location>
        <begin position="24"/>
        <end position="37"/>
    </location>
</feature>
<evidence type="ECO:0000313" key="3">
    <source>
        <dbReference type="Proteomes" id="UP000299102"/>
    </source>
</evidence>
<feature type="compositionally biased region" description="Basic residues" evidence="1">
    <location>
        <begin position="49"/>
        <end position="61"/>
    </location>
</feature>
<organism evidence="2 3">
    <name type="scientific">Eumeta variegata</name>
    <name type="common">Bagworm moth</name>
    <name type="synonym">Eumeta japonica</name>
    <dbReference type="NCBI Taxonomy" id="151549"/>
    <lineage>
        <taxon>Eukaryota</taxon>
        <taxon>Metazoa</taxon>
        <taxon>Ecdysozoa</taxon>
        <taxon>Arthropoda</taxon>
        <taxon>Hexapoda</taxon>
        <taxon>Insecta</taxon>
        <taxon>Pterygota</taxon>
        <taxon>Neoptera</taxon>
        <taxon>Endopterygota</taxon>
        <taxon>Lepidoptera</taxon>
        <taxon>Glossata</taxon>
        <taxon>Ditrysia</taxon>
        <taxon>Tineoidea</taxon>
        <taxon>Psychidae</taxon>
        <taxon>Oiketicinae</taxon>
        <taxon>Eumeta</taxon>
    </lineage>
</organism>
<accession>A0A4C1SJY2</accession>
<dbReference type="EMBL" id="BGZK01003532">
    <property type="protein sequence ID" value="GBP02284.1"/>
    <property type="molecule type" value="Genomic_DNA"/>
</dbReference>
<dbReference type="AlphaFoldDB" id="A0A4C1SJY2"/>
<evidence type="ECO:0000256" key="1">
    <source>
        <dbReference type="SAM" id="MobiDB-lite"/>
    </source>
</evidence>
<name>A0A4C1SJY2_EUMVA</name>
<feature type="region of interest" description="Disordered" evidence="1">
    <location>
        <begin position="1"/>
        <end position="72"/>
    </location>
</feature>
<sequence length="161" mass="17371">MPPKTSGRRRRSPVRLRRTSPNLTRKEEAQEEGELRHLHLQGAQAGPSGHRRRSVSPRYNKRSTITSGGADLCPSAAARRVGKHAVSEAIFVNFPPGQRWLPNGVNEAICSSPGAGLSPSRNGKPRTDLIPPAGGAPSRHQVSPAHPTSYIPFSVLRLLGL</sequence>
<comment type="caution">
    <text evidence="2">The sequence shown here is derived from an EMBL/GenBank/DDBJ whole genome shotgun (WGS) entry which is preliminary data.</text>
</comment>
<feature type="compositionally biased region" description="Basic residues" evidence="1">
    <location>
        <begin position="1"/>
        <end position="18"/>
    </location>
</feature>
<dbReference type="Proteomes" id="UP000299102">
    <property type="component" value="Unassembled WGS sequence"/>
</dbReference>
<evidence type="ECO:0000313" key="2">
    <source>
        <dbReference type="EMBL" id="GBP02284.1"/>
    </source>
</evidence>
<protein>
    <submittedName>
        <fullName evidence="2">Uncharacterized protein</fullName>
    </submittedName>
</protein>
<gene>
    <name evidence="2" type="ORF">EVAR_85391_1</name>
</gene>
<proteinExistence type="predicted"/>
<reference evidence="2 3" key="1">
    <citation type="journal article" date="2019" name="Commun. Biol.">
        <title>The bagworm genome reveals a unique fibroin gene that provides high tensile strength.</title>
        <authorList>
            <person name="Kono N."/>
            <person name="Nakamura H."/>
            <person name="Ohtoshi R."/>
            <person name="Tomita M."/>
            <person name="Numata K."/>
            <person name="Arakawa K."/>
        </authorList>
    </citation>
    <scope>NUCLEOTIDE SEQUENCE [LARGE SCALE GENOMIC DNA]</scope>
</reference>